<comment type="function">
    <text evidence="9">Catalyzes the conversion of epoxyqueuosine (oQ) to queuosine (Q), which is a hypermodified base found in the wobble positions of tRNA(Asp), tRNA(Asn), tRNA(His) and tRNA(Tyr).</text>
</comment>
<dbReference type="Proteomes" id="UP000186551">
    <property type="component" value="Unassembled WGS sequence"/>
</dbReference>
<dbReference type="Pfam" id="PF13484">
    <property type="entry name" value="Fer4_16"/>
    <property type="match status" value="1"/>
</dbReference>
<dbReference type="GO" id="GO:0031419">
    <property type="term" value="F:cobalamin binding"/>
    <property type="evidence" value="ECO:0007669"/>
    <property type="project" value="UniProtKB-KW"/>
</dbReference>
<keyword evidence="5 9" id="KW-0671">Queuosine biosynthesis</keyword>
<dbReference type="PANTHER" id="PTHR30002">
    <property type="entry name" value="EPOXYQUEUOSINE REDUCTASE"/>
    <property type="match status" value="1"/>
</dbReference>
<dbReference type="GO" id="GO:0052693">
    <property type="term" value="F:epoxyqueuosine reductase activity"/>
    <property type="evidence" value="ECO:0007669"/>
    <property type="project" value="UniProtKB-UniRule"/>
</dbReference>
<dbReference type="GO" id="GO:0046872">
    <property type="term" value="F:metal ion binding"/>
    <property type="evidence" value="ECO:0007669"/>
    <property type="project" value="UniProtKB-KW"/>
</dbReference>
<dbReference type="NCBIfam" id="TIGR00276">
    <property type="entry name" value="tRNA epoxyqueuosine(34) reductase QueG"/>
    <property type="match status" value="1"/>
</dbReference>
<feature type="binding site" evidence="9">
    <location>
        <position position="247"/>
    </location>
    <ligand>
        <name>[4Fe-4S] cluster</name>
        <dbReference type="ChEBI" id="CHEBI:49883"/>
        <label>1</label>
    </ligand>
</feature>
<evidence type="ECO:0000259" key="10">
    <source>
        <dbReference type="PROSITE" id="PS51379"/>
    </source>
</evidence>
<evidence type="ECO:0000256" key="9">
    <source>
        <dbReference type="HAMAP-Rule" id="MF_00916"/>
    </source>
</evidence>
<dbReference type="OrthoDB" id="9784571at2"/>
<comment type="subunit">
    <text evidence="9">Monomer.</text>
</comment>
<keyword evidence="7 9" id="KW-0408">Iron</keyword>
<reference evidence="11 12" key="1">
    <citation type="submission" date="2016-03" db="EMBL/GenBank/DDBJ databases">
        <title>Genome sequence of Pontibacter sp. nov., of the family cytophagaceae, isolated from marine sediment of the Yellow Sea, China.</title>
        <authorList>
            <person name="Zhang G."/>
            <person name="Zhang R."/>
        </authorList>
    </citation>
    <scope>NUCLEOTIDE SEQUENCE [LARGE SCALE GENOMIC DNA]</scope>
    <source>
        <strain evidence="11 12">S10-8</strain>
    </source>
</reference>
<name>A0A1Q5PA93_9BACT</name>
<protein>
    <recommendedName>
        <fullName evidence="9">Epoxyqueuosine reductase</fullName>
        <ecNumber evidence="9">1.17.99.6</ecNumber>
    </recommendedName>
    <alternativeName>
        <fullName evidence="9">Queuosine biosynthesis protein QueG</fullName>
    </alternativeName>
</protein>
<evidence type="ECO:0000256" key="8">
    <source>
        <dbReference type="ARBA" id="ARBA00023014"/>
    </source>
</evidence>
<keyword evidence="9" id="KW-0846">Cobalamin</keyword>
<dbReference type="InterPro" id="IPR004453">
    <property type="entry name" value="QueG"/>
</dbReference>
<evidence type="ECO:0000313" key="12">
    <source>
        <dbReference type="Proteomes" id="UP000186551"/>
    </source>
</evidence>
<keyword evidence="6 9" id="KW-0560">Oxidoreductase</keyword>
<comment type="cofactor">
    <cofactor evidence="9">
        <name>cob(II)alamin</name>
        <dbReference type="ChEBI" id="CHEBI:16304"/>
    </cofactor>
</comment>
<feature type="domain" description="4Fe-4S ferredoxin-type" evidence="10">
    <location>
        <begin position="175"/>
        <end position="207"/>
    </location>
</feature>
<comment type="catalytic activity">
    <reaction evidence="9">
        <text>epoxyqueuosine(34) in tRNA + AH2 = queuosine(34) in tRNA + A + H2O</text>
        <dbReference type="Rhea" id="RHEA:32159"/>
        <dbReference type="Rhea" id="RHEA-COMP:18571"/>
        <dbReference type="Rhea" id="RHEA-COMP:18582"/>
        <dbReference type="ChEBI" id="CHEBI:13193"/>
        <dbReference type="ChEBI" id="CHEBI:15377"/>
        <dbReference type="ChEBI" id="CHEBI:17499"/>
        <dbReference type="ChEBI" id="CHEBI:194431"/>
        <dbReference type="ChEBI" id="CHEBI:194443"/>
        <dbReference type="EC" id="1.17.99.6"/>
    </reaction>
</comment>
<dbReference type="UniPathway" id="UPA00392"/>
<keyword evidence="8 9" id="KW-0411">Iron-sulfur</keyword>
<feature type="binding site" evidence="9">
    <location>
        <position position="243"/>
    </location>
    <ligand>
        <name>[4Fe-4S] cluster</name>
        <dbReference type="ChEBI" id="CHEBI:49883"/>
        <label>2</label>
    </ligand>
</feature>
<proteinExistence type="inferred from homology"/>
<dbReference type="PROSITE" id="PS00198">
    <property type="entry name" value="4FE4S_FER_1"/>
    <property type="match status" value="1"/>
</dbReference>
<sequence length="315" mass="36153">MNKSDYTYLIKQKASELGFMYCGISKADFLEEEAPRLENWLNQRMHGQMHYMENHFDKRLDPRLLVDGAKSVVSLLLNYYPEKEMQQQEDDTLKISKYAYGTDYHFIIKDKLKTLLQYINESIGEVGGRCFVDSAPVLDKAWAAKSGLGWVGKHTLLITPQAGSFYFIAELIIDLELEYDGPIKDYCGSCTKCIDACPTDAIVEPHVVDGSKCISYFTIELKDQLPQEMNGKFGNWVFGCDICQDVCPWNRFSKPHSEPAFAPHPHLKELKTSDWQELTHEVFSQLFKKSAVKRTGYNGLMRNIRFVQGTPEKEE</sequence>
<dbReference type="Pfam" id="PF08331">
    <property type="entry name" value="QueG_DUF1730"/>
    <property type="match status" value="1"/>
</dbReference>
<comment type="cofactor">
    <cofactor evidence="9">
        <name>[4Fe-4S] cluster</name>
        <dbReference type="ChEBI" id="CHEBI:49883"/>
    </cofactor>
    <text evidence="9">Binds 2 [4Fe-4S] clusters per monomer.</text>
</comment>
<feature type="binding site" evidence="9">
    <location>
        <position position="133"/>
    </location>
    <ligand>
        <name>cob(II)alamin</name>
        <dbReference type="ChEBI" id="CHEBI:16304"/>
    </ligand>
</feature>
<dbReference type="PANTHER" id="PTHR30002:SF4">
    <property type="entry name" value="EPOXYQUEUOSINE REDUCTASE"/>
    <property type="match status" value="1"/>
</dbReference>
<dbReference type="Gene3D" id="3.30.70.20">
    <property type="match status" value="1"/>
</dbReference>
<feature type="binding site" evidence="9">
    <location>
        <position position="222"/>
    </location>
    <ligand>
        <name>tRNA</name>
        <dbReference type="ChEBI" id="CHEBI:17843"/>
    </ligand>
</feature>
<feature type="binding site" evidence="9">
    <location>
        <position position="187"/>
    </location>
    <ligand>
        <name>[4Fe-4S] cluster</name>
        <dbReference type="ChEBI" id="CHEBI:49883"/>
        <label>1</label>
    </ligand>
</feature>
<feature type="binding site" evidence="9">
    <location>
        <position position="215"/>
    </location>
    <ligand>
        <name>cob(II)alamin</name>
        <dbReference type="ChEBI" id="CHEBI:16304"/>
    </ligand>
</feature>
<organism evidence="11 12">
    <name type="scientific">Pontibacter flavimaris</name>
    <dbReference type="NCBI Taxonomy" id="1797110"/>
    <lineage>
        <taxon>Bacteria</taxon>
        <taxon>Pseudomonadati</taxon>
        <taxon>Bacteroidota</taxon>
        <taxon>Cytophagia</taxon>
        <taxon>Cytophagales</taxon>
        <taxon>Hymenobacteraceae</taxon>
        <taxon>Pontibacter</taxon>
    </lineage>
</organism>
<feature type="binding site" evidence="9">
    <location>
        <position position="190"/>
    </location>
    <ligand>
        <name>[4Fe-4S] cluster</name>
        <dbReference type="ChEBI" id="CHEBI:49883"/>
        <label>1</label>
    </ligand>
</feature>
<dbReference type="SUPFAM" id="SSF46548">
    <property type="entry name" value="alpha-helical ferredoxin"/>
    <property type="match status" value="1"/>
</dbReference>
<evidence type="ECO:0000256" key="5">
    <source>
        <dbReference type="ARBA" id="ARBA00022785"/>
    </source>
</evidence>
<feature type="binding site" evidence="9">
    <location>
        <position position="240"/>
    </location>
    <ligand>
        <name>[4Fe-4S] cluster</name>
        <dbReference type="ChEBI" id="CHEBI:49883"/>
        <label>2</label>
    </ligand>
</feature>
<dbReference type="FunFam" id="3.30.70.20:FF:000037">
    <property type="entry name" value="Epoxyqueuosine reductase"/>
    <property type="match status" value="1"/>
</dbReference>
<dbReference type="GO" id="GO:0005737">
    <property type="term" value="C:cytoplasm"/>
    <property type="evidence" value="ECO:0007669"/>
    <property type="project" value="UniProtKB-SubCell"/>
</dbReference>
<dbReference type="AlphaFoldDB" id="A0A1Q5PA93"/>
<keyword evidence="2 9" id="KW-0963">Cytoplasm</keyword>
<dbReference type="PROSITE" id="PS51379">
    <property type="entry name" value="4FE4S_FER_2"/>
    <property type="match status" value="1"/>
</dbReference>
<comment type="subcellular location">
    <subcellularLocation>
        <location evidence="9">Cytoplasm</location>
    </subcellularLocation>
</comment>
<feature type="binding site" evidence="9">
    <location>
        <position position="197"/>
    </location>
    <ligand>
        <name>[4Fe-4S] cluster</name>
        <dbReference type="ChEBI" id="CHEBI:49883"/>
        <label>2</label>
    </ligand>
</feature>
<gene>
    <name evidence="9" type="primary">queG</name>
    <name evidence="11" type="ORF">A3841_04025</name>
</gene>
<dbReference type="HAMAP" id="MF_00916">
    <property type="entry name" value="QueG"/>
    <property type="match status" value="1"/>
</dbReference>
<feature type="binding site" evidence="9">
    <location>
        <begin position="240"/>
        <end position="241"/>
    </location>
    <ligand>
        <name>cob(II)alamin</name>
        <dbReference type="ChEBI" id="CHEBI:16304"/>
    </ligand>
</feature>
<dbReference type="InterPro" id="IPR017896">
    <property type="entry name" value="4Fe4S_Fe-S-bd"/>
</dbReference>
<feature type="binding site" evidence="9">
    <location>
        <position position="213"/>
    </location>
    <ligand>
        <name>[4Fe-4S] cluster</name>
        <dbReference type="ChEBI" id="CHEBI:49883"/>
        <label>2</label>
    </ligand>
</feature>
<evidence type="ECO:0000256" key="3">
    <source>
        <dbReference type="ARBA" id="ARBA00022694"/>
    </source>
</evidence>
<feature type="active site" description="Proton donor" evidence="9">
    <location>
        <position position="133"/>
    </location>
</feature>
<dbReference type="GO" id="GO:0008616">
    <property type="term" value="P:tRNA queuosine(34) biosynthetic process"/>
    <property type="evidence" value="ECO:0007669"/>
    <property type="project" value="UniProtKB-UniRule"/>
</dbReference>
<feature type="binding site" evidence="9">
    <location>
        <position position="157"/>
    </location>
    <ligand>
        <name>cob(II)alamin</name>
        <dbReference type="ChEBI" id="CHEBI:16304"/>
    </ligand>
</feature>
<keyword evidence="12" id="KW-1185">Reference proteome</keyword>
<accession>A0A1Q5PA93</accession>
<evidence type="ECO:0000256" key="6">
    <source>
        <dbReference type="ARBA" id="ARBA00023002"/>
    </source>
</evidence>
<comment type="similarity">
    <text evidence="9">Belongs to the QueG family.</text>
</comment>
<dbReference type="STRING" id="1797110.A3841_04025"/>
<keyword evidence="4 9" id="KW-0479">Metal-binding</keyword>
<dbReference type="EMBL" id="LVWA01000010">
    <property type="protein sequence ID" value="OKL39123.1"/>
    <property type="molecule type" value="Genomic_DNA"/>
</dbReference>
<dbReference type="RefSeq" id="WP_073853962.1">
    <property type="nucleotide sequence ID" value="NZ_LVWA01000010.1"/>
</dbReference>
<evidence type="ECO:0000256" key="7">
    <source>
        <dbReference type="ARBA" id="ARBA00023004"/>
    </source>
</evidence>
<keyword evidence="1 9" id="KW-0004">4Fe-4S</keyword>
<keyword evidence="3 9" id="KW-0819">tRNA processing</keyword>
<feature type="binding site" evidence="9">
    <location>
        <position position="193"/>
    </location>
    <ligand>
        <name>[4Fe-4S] cluster</name>
        <dbReference type="ChEBI" id="CHEBI:49883"/>
        <label>1</label>
    </ligand>
</feature>
<evidence type="ECO:0000256" key="1">
    <source>
        <dbReference type="ARBA" id="ARBA00022485"/>
    </source>
</evidence>
<evidence type="ECO:0000256" key="2">
    <source>
        <dbReference type="ARBA" id="ARBA00022490"/>
    </source>
</evidence>
<evidence type="ECO:0000256" key="4">
    <source>
        <dbReference type="ARBA" id="ARBA00022723"/>
    </source>
</evidence>
<dbReference type="InterPro" id="IPR017900">
    <property type="entry name" value="4Fe4S_Fe_S_CS"/>
</dbReference>
<feature type="binding site" evidence="9">
    <location>
        <position position="168"/>
    </location>
    <ligand>
        <name>cob(II)alamin</name>
        <dbReference type="ChEBI" id="CHEBI:16304"/>
    </ligand>
</feature>
<comment type="pathway">
    <text evidence="9">tRNA modification; tRNA-queuosine biosynthesis.</text>
</comment>
<keyword evidence="9" id="KW-0170">Cobalt</keyword>
<comment type="caution">
    <text evidence="11">The sequence shown here is derived from an EMBL/GenBank/DDBJ whole genome shotgun (WGS) entry which is preliminary data.</text>
</comment>
<dbReference type="InterPro" id="IPR013542">
    <property type="entry name" value="QueG_DUF1730"/>
</dbReference>
<dbReference type="GO" id="GO:0051539">
    <property type="term" value="F:4 iron, 4 sulfur cluster binding"/>
    <property type="evidence" value="ECO:0007669"/>
    <property type="project" value="UniProtKB-KW"/>
</dbReference>
<evidence type="ECO:0000313" key="11">
    <source>
        <dbReference type="EMBL" id="OKL39123.1"/>
    </source>
</evidence>
<comment type="caution">
    <text evidence="9">Lacks conserved residue(s) required for the propagation of feature annotation.</text>
</comment>
<dbReference type="EC" id="1.17.99.6" evidence="9"/>
<feature type="binding site" evidence="9">
    <location>
        <position position="59"/>
    </location>
    <ligand>
        <name>cob(II)alamin</name>
        <dbReference type="ChEBI" id="CHEBI:16304"/>
    </ligand>
</feature>